<evidence type="ECO:0000256" key="3">
    <source>
        <dbReference type="ARBA" id="ARBA00022801"/>
    </source>
</evidence>
<dbReference type="SMART" id="SM00237">
    <property type="entry name" value="Calx_beta"/>
    <property type="match status" value="1"/>
</dbReference>
<evidence type="ECO:0000256" key="2">
    <source>
        <dbReference type="ARBA" id="ARBA00022737"/>
    </source>
</evidence>
<protein>
    <recommendedName>
        <fullName evidence="7">Calx-beta domain-containing protein</fullName>
    </recommendedName>
</protein>
<dbReference type="SUPFAM" id="SSF141072">
    <property type="entry name" value="CalX-like"/>
    <property type="match status" value="1"/>
</dbReference>
<feature type="compositionally biased region" description="Basic and acidic residues" evidence="6">
    <location>
        <begin position="90"/>
        <end position="102"/>
    </location>
</feature>
<dbReference type="Gene3D" id="3.20.20.80">
    <property type="entry name" value="Glycosidases"/>
    <property type="match status" value="1"/>
</dbReference>
<proteinExistence type="predicted"/>
<dbReference type="GO" id="GO:0000272">
    <property type="term" value="P:polysaccharide catabolic process"/>
    <property type="evidence" value="ECO:0007669"/>
    <property type="project" value="InterPro"/>
</dbReference>
<dbReference type="PANTHER" id="PTHR12631">
    <property type="entry name" value="ALPHA-L-IDURONIDASE"/>
    <property type="match status" value="1"/>
</dbReference>
<dbReference type="Proteomes" id="UP000550501">
    <property type="component" value="Unassembled WGS sequence"/>
</dbReference>
<dbReference type="EMBL" id="JACHVU010000001">
    <property type="protein sequence ID" value="MBB2988629.1"/>
    <property type="molecule type" value="Genomic_DNA"/>
</dbReference>
<keyword evidence="1" id="KW-0732">Signal</keyword>
<accession>A0A839PYV4</accession>
<dbReference type="SUPFAM" id="SSF51445">
    <property type="entry name" value="(Trans)glycosidases"/>
    <property type="match status" value="1"/>
</dbReference>
<evidence type="ECO:0000256" key="1">
    <source>
        <dbReference type="ARBA" id="ARBA00022729"/>
    </source>
</evidence>
<dbReference type="GO" id="GO:0007154">
    <property type="term" value="P:cell communication"/>
    <property type="evidence" value="ECO:0007669"/>
    <property type="project" value="InterPro"/>
</dbReference>
<keyword evidence="4" id="KW-0106">Calcium</keyword>
<dbReference type="PANTHER" id="PTHR12631:SF10">
    <property type="entry name" value="BETA-XYLOSIDASE-LIKE PROTEIN-RELATED"/>
    <property type="match status" value="1"/>
</dbReference>
<name>A0A839PYV4_MYCIR</name>
<evidence type="ECO:0000313" key="9">
    <source>
        <dbReference type="Proteomes" id="UP000550501"/>
    </source>
</evidence>
<feature type="compositionally biased region" description="Acidic residues" evidence="6">
    <location>
        <begin position="33"/>
        <end position="67"/>
    </location>
</feature>
<evidence type="ECO:0000256" key="4">
    <source>
        <dbReference type="ARBA" id="ARBA00022837"/>
    </source>
</evidence>
<feature type="compositionally biased region" description="Low complexity" evidence="6">
    <location>
        <begin position="73"/>
        <end position="89"/>
    </location>
</feature>
<dbReference type="InterPro" id="IPR038081">
    <property type="entry name" value="CalX-like_sf"/>
</dbReference>
<dbReference type="Pfam" id="PF03160">
    <property type="entry name" value="Calx-beta"/>
    <property type="match status" value="1"/>
</dbReference>
<keyword evidence="2" id="KW-0677">Repeat</keyword>
<sequence>MSSESDSDGAHAGTSQSDAGSASDPGSVVAGSDDTEADDADDTAAEAAEEDEVAAEDDAEDASADAGDDSRDSTGPSRGGSKSPGSSSKDAGDDVVSERDPAPDAPVEADEPTVVSSTPARAEAASSKPTGAPASATVTDVPAPAAVTPQAPKRAPSFLAKWLGLGAQNSGGDPIAPVAAPLMLGTAATGRRTELRATAAASPAADAAPARLFGDGTAENPDAGLLFGNGFSYDALTCTGTTVCHGGNAGLLGGSAGHGYNGGNGGAAGLFGRGGNGGDGLPGGNGGNGGSGGRISGDGGDGGDAGISLLSATAAGTGGDSGLVGTKGRTGKAPAPITVGFPRSATYVTEGNGGTRVELVSVQLSGASATAVTVNYSVSNVSGNQYKATAGQDFAAATGSVVFAPGQTSASIPVTVYGDTDYEPDEAVFVQLTSAVGALIVRTATDGQLAGQSNLVLNNDDAASGIGMTLHLRGADAATVKREFDLMAAMNVTWVRIDIDWSAVEPRRGKLQWEQTDLLVQEAVAHQMNVLVMLGFTPTWAQSADAKFLAYPRHSRPKDLTAFANFATAAAARYAPLGVRSWEIWNEPNTTLFWPTRPDATEYGNLFRTAATAIRAVDPRATLLIGGLGPAYDTPGAEIPPAQYLEQLYSNGAAQLADGIAVHPYSYPHMPMDPQQRQNGGFADLPELQAVMVAHGDGNKLIWMTEFGAPTGTSVNAVTEQQQAELLLAARQQVAQWNWAGPLMYYELVDGGTNPADGEQNFGVLRQDLSLKAAAVALIEAGPFRRTSTPSTAV</sequence>
<comment type="caution">
    <text evidence="8">The sequence shown here is derived from an EMBL/GenBank/DDBJ whole genome shotgun (WGS) entry which is preliminary data.</text>
</comment>
<keyword evidence="5" id="KW-0326">Glycosidase</keyword>
<evidence type="ECO:0000313" key="8">
    <source>
        <dbReference type="EMBL" id="MBB2988629.1"/>
    </source>
</evidence>
<dbReference type="GO" id="GO:0004553">
    <property type="term" value="F:hydrolase activity, hydrolyzing O-glycosyl compounds"/>
    <property type="evidence" value="ECO:0007669"/>
    <property type="project" value="InterPro"/>
</dbReference>
<evidence type="ECO:0000256" key="6">
    <source>
        <dbReference type="SAM" id="MobiDB-lite"/>
    </source>
</evidence>
<evidence type="ECO:0000259" key="7">
    <source>
        <dbReference type="SMART" id="SM00237"/>
    </source>
</evidence>
<dbReference type="Pfam" id="PF00150">
    <property type="entry name" value="Cellulase"/>
    <property type="match status" value="1"/>
</dbReference>
<evidence type="ECO:0000256" key="5">
    <source>
        <dbReference type="ARBA" id="ARBA00023295"/>
    </source>
</evidence>
<dbReference type="Gene3D" id="2.60.40.2030">
    <property type="match status" value="1"/>
</dbReference>
<reference evidence="8 9" key="1">
    <citation type="submission" date="2020-08" db="EMBL/GenBank/DDBJ databases">
        <title>The Agave Microbiome: Exploring the role of microbial communities in plant adaptations to desert environments.</title>
        <authorList>
            <person name="Partida-Martinez L.P."/>
        </authorList>
    </citation>
    <scope>NUCLEOTIDE SEQUENCE [LARGE SCALE GENOMIC DNA]</scope>
    <source>
        <strain evidence="8 9">AT2.18</strain>
    </source>
</reference>
<dbReference type="InterPro" id="IPR051923">
    <property type="entry name" value="Glycosyl_Hydrolase_39"/>
</dbReference>
<dbReference type="InterPro" id="IPR003644">
    <property type="entry name" value="Calx_beta"/>
</dbReference>
<gene>
    <name evidence="8" type="ORF">FHR72_000086</name>
</gene>
<keyword evidence="9" id="KW-1185">Reference proteome</keyword>
<organism evidence="8 9">
    <name type="scientific">Mycolicibacterium iranicum</name>
    <name type="common">Mycobacterium iranicum</name>
    <dbReference type="NCBI Taxonomy" id="912594"/>
    <lineage>
        <taxon>Bacteria</taxon>
        <taxon>Bacillati</taxon>
        <taxon>Actinomycetota</taxon>
        <taxon>Actinomycetes</taxon>
        <taxon>Mycobacteriales</taxon>
        <taxon>Mycobacteriaceae</taxon>
        <taxon>Mycolicibacterium</taxon>
    </lineage>
</organism>
<feature type="region of interest" description="Disordered" evidence="6">
    <location>
        <begin position="279"/>
        <end position="298"/>
    </location>
</feature>
<feature type="region of interest" description="Disordered" evidence="6">
    <location>
        <begin position="1"/>
        <end position="137"/>
    </location>
</feature>
<dbReference type="GO" id="GO:0016020">
    <property type="term" value="C:membrane"/>
    <property type="evidence" value="ECO:0007669"/>
    <property type="project" value="InterPro"/>
</dbReference>
<dbReference type="InterPro" id="IPR001547">
    <property type="entry name" value="Glyco_hydro_5"/>
</dbReference>
<dbReference type="AlphaFoldDB" id="A0A839PYV4"/>
<dbReference type="RefSeq" id="WP_183465946.1">
    <property type="nucleotide sequence ID" value="NZ_JACHVU010000001.1"/>
</dbReference>
<keyword evidence="3" id="KW-0378">Hydrolase</keyword>
<dbReference type="InterPro" id="IPR017853">
    <property type="entry name" value="GH"/>
</dbReference>
<feature type="domain" description="Calx-beta" evidence="7">
    <location>
        <begin position="326"/>
        <end position="433"/>
    </location>
</feature>